<sequence>MKKALYFGTLMLLMAVSVSFAQKKKKDGWITIFDGKSMDGWKVGENASTFSLENGTLKVAGPRAHIFYDGKVGEHNFKNFEFKAQVMTTPGSNSGIYFHTQYQEGGWPSKGYEVQVNNSHTDWRRTGSLYGVQDVKDVFVDDNVWYTEHIIVQGKHIIIKINDKTVVDYVEPEEVATKVKDGGRKVSSGTFALQGHDPKSIVYYKDIMVKPLGE</sequence>
<gene>
    <name evidence="3" type="ORF">DR864_04490</name>
</gene>
<name>A0A344TEH4_9BACT</name>
<dbReference type="Proteomes" id="UP000251993">
    <property type="component" value="Chromosome"/>
</dbReference>
<dbReference type="Pfam" id="PF06439">
    <property type="entry name" value="3keto-disac_hyd"/>
    <property type="match status" value="1"/>
</dbReference>
<dbReference type="GO" id="GO:0016787">
    <property type="term" value="F:hydrolase activity"/>
    <property type="evidence" value="ECO:0007669"/>
    <property type="project" value="InterPro"/>
</dbReference>
<evidence type="ECO:0000256" key="1">
    <source>
        <dbReference type="SAM" id="SignalP"/>
    </source>
</evidence>
<accession>A0A344TEH4</accession>
<dbReference type="OrthoDB" id="949239at2"/>
<feature type="domain" description="3-keto-alpha-glucoside-1,2-lyase/3-keto-2-hydroxy-glucal hydratase" evidence="2">
    <location>
        <begin position="28"/>
        <end position="210"/>
    </location>
</feature>
<dbReference type="RefSeq" id="WP_114065831.1">
    <property type="nucleotide sequence ID" value="NZ_CP030850.1"/>
</dbReference>
<keyword evidence="1" id="KW-0732">Signal</keyword>
<feature type="chain" id="PRO_5016963866" evidence="1">
    <location>
        <begin position="22"/>
        <end position="214"/>
    </location>
</feature>
<dbReference type="AlphaFoldDB" id="A0A344TEH4"/>
<feature type="signal peptide" evidence="1">
    <location>
        <begin position="1"/>
        <end position="21"/>
    </location>
</feature>
<dbReference type="EMBL" id="CP030850">
    <property type="protein sequence ID" value="AXE17045.1"/>
    <property type="molecule type" value="Genomic_DNA"/>
</dbReference>
<evidence type="ECO:0000313" key="4">
    <source>
        <dbReference type="Proteomes" id="UP000251993"/>
    </source>
</evidence>
<evidence type="ECO:0000259" key="2">
    <source>
        <dbReference type="Pfam" id="PF06439"/>
    </source>
</evidence>
<reference evidence="3 4" key="1">
    <citation type="submission" date="2018-07" db="EMBL/GenBank/DDBJ databases">
        <title>Genome sequencing of Runella.</title>
        <authorList>
            <person name="Baek M.-G."/>
            <person name="Yi H."/>
        </authorList>
    </citation>
    <scope>NUCLEOTIDE SEQUENCE [LARGE SCALE GENOMIC DNA]</scope>
    <source>
        <strain evidence="3 4">HYN0085</strain>
    </source>
</reference>
<proteinExistence type="predicted"/>
<keyword evidence="4" id="KW-1185">Reference proteome</keyword>
<evidence type="ECO:0000313" key="3">
    <source>
        <dbReference type="EMBL" id="AXE17045.1"/>
    </source>
</evidence>
<dbReference type="InterPro" id="IPR010496">
    <property type="entry name" value="AL/BT2_dom"/>
</dbReference>
<protein>
    <submittedName>
        <fullName evidence="3">DUF1080 domain-containing protein</fullName>
    </submittedName>
</protein>
<dbReference type="Gene3D" id="2.60.120.560">
    <property type="entry name" value="Exo-inulinase, domain 1"/>
    <property type="match status" value="1"/>
</dbReference>
<dbReference type="KEGG" id="run:DR864_04490"/>
<organism evidence="3 4">
    <name type="scientific">Runella rosea</name>
    <dbReference type="NCBI Taxonomy" id="2259595"/>
    <lineage>
        <taxon>Bacteria</taxon>
        <taxon>Pseudomonadati</taxon>
        <taxon>Bacteroidota</taxon>
        <taxon>Cytophagia</taxon>
        <taxon>Cytophagales</taxon>
        <taxon>Spirosomataceae</taxon>
        <taxon>Runella</taxon>
    </lineage>
</organism>